<reference evidence="7" key="1">
    <citation type="journal article" date="2023" name="Mol. Biol. Evol.">
        <title>Third-Generation Sequencing Reveals the Adaptive Role of the Epigenome in Three Deep-Sea Polychaetes.</title>
        <authorList>
            <person name="Perez M."/>
            <person name="Aroh O."/>
            <person name="Sun Y."/>
            <person name="Lan Y."/>
            <person name="Juniper S.K."/>
            <person name="Young C.R."/>
            <person name="Angers B."/>
            <person name="Qian P.Y."/>
        </authorList>
    </citation>
    <scope>NUCLEOTIDE SEQUENCE</scope>
    <source>
        <strain evidence="7">P08H-3</strain>
    </source>
</reference>
<gene>
    <name evidence="7" type="ORF">LSH36_86g03000</name>
</gene>
<comment type="similarity">
    <text evidence="1">Belongs to the histidine acid phosphatase family.</text>
</comment>
<proteinExistence type="inferred from homology"/>
<dbReference type="GO" id="GO:0050650">
    <property type="term" value="P:chondroitin sulfate proteoglycan biosynthetic process"/>
    <property type="evidence" value="ECO:0007669"/>
    <property type="project" value="TreeGrafter"/>
</dbReference>
<dbReference type="Pfam" id="PF00328">
    <property type="entry name" value="His_Phos_2"/>
    <property type="match status" value="1"/>
</dbReference>
<dbReference type="Gene3D" id="3.40.50.1240">
    <property type="entry name" value="Phosphoglycerate mutase-like"/>
    <property type="match status" value="1"/>
</dbReference>
<dbReference type="GO" id="GO:0016791">
    <property type="term" value="F:phosphatase activity"/>
    <property type="evidence" value="ECO:0007669"/>
    <property type="project" value="TreeGrafter"/>
</dbReference>
<keyword evidence="6" id="KW-0812">Transmembrane</keyword>
<evidence type="ECO:0000256" key="2">
    <source>
        <dbReference type="ARBA" id="ARBA00022801"/>
    </source>
</evidence>
<keyword evidence="8" id="KW-1185">Reference proteome</keyword>
<dbReference type="SUPFAM" id="SSF53254">
    <property type="entry name" value="Phosphoglycerate mutase-like"/>
    <property type="match status" value="1"/>
</dbReference>
<dbReference type="CDD" id="cd07061">
    <property type="entry name" value="HP_HAP_like"/>
    <property type="match status" value="1"/>
</dbReference>
<evidence type="ECO:0000256" key="4">
    <source>
        <dbReference type="ARBA" id="ARBA00040357"/>
    </source>
</evidence>
<dbReference type="InterPro" id="IPR029033">
    <property type="entry name" value="His_PPase_superfam"/>
</dbReference>
<name>A0AAD9K344_9ANNE</name>
<comment type="caution">
    <text evidence="7">The sequence shown here is derived from an EMBL/GenBank/DDBJ whole genome shotgun (WGS) entry which is preliminary data.</text>
</comment>
<evidence type="ECO:0000256" key="3">
    <source>
        <dbReference type="ARBA" id="ARBA00036311"/>
    </source>
</evidence>
<dbReference type="InterPro" id="IPR033379">
    <property type="entry name" value="Acid_Pase_AS"/>
</dbReference>
<evidence type="ECO:0000313" key="7">
    <source>
        <dbReference type="EMBL" id="KAK2163065.1"/>
    </source>
</evidence>
<organism evidence="7 8">
    <name type="scientific">Paralvinella palmiformis</name>
    <dbReference type="NCBI Taxonomy" id="53620"/>
    <lineage>
        <taxon>Eukaryota</taxon>
        <taxon>Metazoa</taxon>
        <taxon>Spiralia</taxon>
        <taxon>Lophotrochozoa</taxon>
        <taxon>Annelida</taxon>
        <taxon>Polychaeta</taxon>
        <taxon>Sedentaria</taxon>
        <taxon>Canalipalpata</taxon>
        <taxon>Terebellida</taxon>
        <taxon>Terebelliformia</taxon>
        <taxon>Alvinellidae</taxon>
        <taxon>Paralvinella</taxon>
    </lineage>
</organism>
<dbReference type="InterPro" id="IPR000560">
    <property type="entry name" value="His_Pase_clade-2"/>
</dbReference>
<keyword evidence="6" id="KW-1133">Transmembrane helix</keyword>
<dbReference type="Proteomes" id="UP001208570">
    <property type="component" value="Unassembled WGS sequence"/>
</dbReference>
<feature type="transmembrane region" description="Helical" evidence="6">
    <location>
        <begin position="12"/>
        <end position="34"/>
    </location>
</feature>
<dbReference type="InterPro" id="IPR050645">
    <property type="entry name" value="Histidine_acid_phosphatase"/>
</dbReference>
<dbReference type="GO" id="GO:0005794">
    <property type="term" value="C:Golgi apparatus"/>
    <property type="evidence" value="ECO:0007669"/>
    <property type="project" value="TreeGrafter"/>
</dbReference>
<protein>
    <recommendedName>
        <fullName evidence="4">2-phosphoxylose phosphatase 1</fullName>
    </recommendedName>
    <alternativeName>
        <fullName evidence="5">Acid phosphatase-like protein 2</fullName>
    </alternativeName>
</protein>
<evidence type="ECO:0000256" key="1">
    <source>
        <dbReference type="ARBA" id="ARBA00005375"/>
    </source>
</evidence>
<evidence type="ECO:0000313" key="8">
    <source>
        <dbReference type="Proteomes" id="UP001208570"/>
    </source>
</evidence>
<dbReference type="GO" id="GO:0006024">
    <property type="term" value="P:glycosaminoglycan biosynthetic process"/>
    <property type="evidence" value="ECO:0007669"/>
    <property type="project" value="TreeGrafter"/>
</dbReference>
<accession>A0AAD9K344</accession>
<dbReference type="PROSITE" id="PS00778">
    <property type="entry name" value="HIS_ACID_PHOSPHAT_2"/>
    <property type="match status" value="1"/>
</dbReference>
<dbReference type="PANTHER" id="PTHR11567">
    <property type="entry name" value="ACID PHOSPHATASE-RELATED"/>
    <property type="match status" value="1"/>
</dbReference>
<dbReference type="AlphaFoldDB" id="A0AAD9K344"/>
<keyword evidence="2" id="KW-0378">Hydrolase</keyword>
<evidence type="ECO:0000256" key="6">
    <source>
        <dbReference type="SAM" id="Phobius"/>
    </source>
</evidence>
<keyword evidence="6" id="KW-0472">Membrane</keyword>
<dbReference type="PANTHER" id="PTHR11567:SF110">
    <property type="entry name" value="2-PHOSPHOXYLOSE PHOSPHATASE 1"/>
    <property type="match status" value="1"/>
</dbReference>
<evidence type="ECO:0000256" key="5">
    <source>
        <dbReference type="ARBA" id="ARBA00041499"/>
    </source>
</evidence>
<comment type="catalytic activity">
    <reaction evidence="3">
        <text>3-O-[beta-D-GlcA-(1-&gt;3)-beta-D-Gal-(1-&gt;3)-beta-D-Gal-(1-&gt;4)-beta-D-2-O-P-Xyl]-L-seryl-[protein] + H2O = 3-O-(beta-D-GlcA-(1-&gt;3)-beta-D-Gal-(1-&gt;3)-beta-D-Gal-(1-&gt;4)-beta-D-Xyl)-L-seryl-[protein] + phosphate</text>
        <dbReference type="Rhea" id="RHEA:56512"/>
        <dbReference type="Rhea" id="RHEA-COMP:12573"/>
        <dbReference type="Rhea" id="RHEA-COMP:14559"/>
        <dbReference type="ChEBI" id="CHEBI:15377"/>
        <dbReference type="ChEBI" id="CHEBI:43474"/>
        <dbReference type="ChEBI" id="CHEBI:132093"/>
        <dbReference type="ChEBI" id="CHEBI:140495"/>
    </reaction>
</comment>
<sequence>MEGAVIYSYCSNLALITLSHLVISTSFVSLYLLLAVRFGYDCSGPYWAMHNLHPLNFYCNPLSEPVSGAEGQVSKDQYQLVSVHVIIRHGDRYVLHSLPNYKNAPVSCMIDEGLKEQVKGMDVYHRQMKILAKQEGRLSYQSFHAYNLYPNSDACKAGQLTPQGAAQHLKNGQHLKAAYLDQWHLLDNSKKWDQIMVRSTTKSRTFQSVLALLMGLMGELNLQHLQLEEAMNNSMCGVNTGYPCACLATEELVDLFSSTYHQLDPQMMLQPKVQKAYSQLAKVLDITTNNLPRPSHIMDVSMIHYCHHLPLPHRSTQCIQPWVVSNIFDAVNQNGRDQHLDKNLLKIVRLKLQPLLYEIAHRMSMQLAGTTPLKFVIYSGHDSTVEPLANALGFSSGNWPRYAARIVMELYKRSKDDTGYIRILYDGKPVTEQVTFCQHHHFADDEHSLCSLQYFLDFVDHGNLKELNEESYEKACQNVI</sequence>
<dbReference type="EMBL" id="JAODUP010000086">
    <property type="protein sequence ID" value="KAK2163065.1"/>
    <property type="molecule type" value="Genomic_DNA"/>
</dbReference>